<dbReference type="PANTHER" id="PTHR45453">
    <property type="entry name" value="PHOSPHATE REGULON SENSOR PROTEIN PHOR"/>
    <property type="match status" value="1"/>
</dbReference>
<feature type="transmembrane region" description="Helical" evidence="19">
    <location>
        <begin position="43"/>
        <end position="74"/>
    </location>
</feature>
<evidence type="ECO:0000256" key="1">
    <source>
        <dbReference type="ARBA" id="ARBA00000085"/>
    </source>
</evidence>
<keyword evidence="16 19" id="KW-0472">Membrane</keyword>
<keyword evidence="22" id="KW-1185">Reference proteome</keyword>
<evidence type="ECO:0000256" key="17">
    <source>
        <dbReference type="ARBA" id="ARBA00025207"/>
    </source>
</evidence>
<organism evidence="21 22">
    <name type="scientific">Hydrocarboniphaga daqingensis</name>
    <dbReference type="NCBI Taxonomy" id="490188"/>
    <lineage>
        <taxon>Bacteria</taxon>
        <taxon>Pseudomonadati</taxon>
        <taxon>Pseudomonadota</taxon>
        <taxon>Gammaproteobacteria</taxon>
        <taxon>Nevskiales</taxon>
        <taxon>Nevskiaceae</taxon>
        <taxon>Hydrocarboniphaga</taxon>
    </lineage>
</organism>
<dbReference type="InterPro" id="IPR004358">
    <property type="entry name" value="Sig_transdc_His_kin-like_C"/>
</dbReference>
<dbReference type="InterPro" id="IPR014310">
    <property type="entry name" value="Sig_transdc_His_kinase_PhoR"/>
</dbReference>
<keyword evidence="11" id="KW-0547">Nucleotide-binding</keyword>
<dbReference type="GO" id="GO:0005524">
    <property type="term" value="F:ATP binding"/>
    <property type="evidence" value="ECO:0007669"/>
    <property type="project" value="UniProtKB-KW"/>
</dbReference>
<dbReference type="GO" id="GO:0004721">
    <property type="term" value="F:phosphoprotein phosphatase activity"/>
    <property type="evidence" value="ECO:0007669"/>
    <property type="project" value="InterPro"/>
</dbReference>
<keyword evidence="10 19" id="KW-0812">Transmembrane</keyword>
<evidence type="ECO:0000259" key="20">
    <source>
        <dbReference type="PROSITE" id="PS50109"/>
    </source>
</evidence>
<comment type="catalytic activity">
    <reaction evidence="1">
        <text>ATP + protein L-histidine = ADP + protein N-phospho-L-histidine.</text>
        <dbReference type="EC" id="2.7.13.3"/>
    </reaction>
</comment>
<dbReference type="SUPFAM" id="SSF55785">
    <property type="entry name" value="PYP-like sensor domain (PAS domain)"/>
    <property type="match status" value="1"/>
</dbReference>
<evidence type="ECO:0000256" key="16">
    <source>
        <dbReference type="ARBA" id="ARBA00023136"/>
    </source>
</evidence>
<dbReference type="EC" id="2.7.13.3" evidence="3"/>
<dbReference type="SUPFAM" id="SSF47384">
    <property type="entry name" value="Homodimeric domain of signal transducing histidine kinase"/>
    <property type="match status" value="1"/>
</dbReference>
<dbReference type="FunFam" id="1.10.287.130:FF:000001">
    <property type="entry name" value="Two-component sensor histidine kinase"/>
    <property type="match status" value="1"/>
</dbReference>
<evidence type="ECO:0000256" key="8">
    <source>
        <dbReference type="ARBA" id="ARBA00022592"/>
    </source>
</evidence>
<evidence type="ECO:0000313" key="21">
    <source>
        <dbReference type="EMBL" id="SHH28567.1"/>
    </source>
</evidence>
<dbReference type="GO" id="GO:0005886">
    <property type="term" value="C:plasma membrane"/>
    <property type="evidence" value="ECO:0007669"/>
    <property type="project" value="UniProtKB-SubCell"/>
</dbReference>
<evidence type="ECO:0000256" key="18">
    <source>
        <dbReference type="SAM" id="MobiDB-lite"/>
    </source>
</evidence>
<evidence type="ECO:0000256" key="7">
    <source>
        <dbReference type="ARBA" id="ARBA00022553"/>
    </source>
</evidence>
<dbReference type="CDD" id="cd00130">
    <property type="entry name" value="PAS"/>
    <property type="match status" value="1"/>
</dbReference>
<comment type="function">
    <text evidence="17">Member of the two-component regulatory system PhoR/PhoB involved in the phosphate regulon genes expression. PhoR may function as a membrane-associated protein kinase that phosphorylates PhoB in response to environmental signals.</text>
</comment>
<evidence type="ECO:0000256" key="2">
    <source>
        <dbReference type="ARBA" id="ARBA00004236"/>
    </source>
</evidence>
<evidence type="ECO:0000256" key="10">
    <source>
        <dbReference type="ARBA" id="ARBA00022692"/>
    </source>
</evidence>
<evidence type="ECO:0000256" key="13">
    <source>
        <dbReference type="ARBA" id="ARBA00022840"/>
    </source>
</evidence>
<sequence length="474" mass="52654">MANEPATQTTARAAAEPRPADVSRSSKRRPFRSVVWRRELTKLLILVAVGALLGSFFGRSLLGCTLALSAYLAVHLRYLRSLRQWLAAPKLNPLPEPSGIWGEVFEALLALERRNRKRKKKLAEILAEFQASTAALPDGAVVLGEHGIILWFNRAAQAMLGLRPSHDVGIRVANLIRHPTFTQYIASETYEGEAEVPSPINRAVSLALRIIPYGNNQRLMIVRDVSEIRRLETARRDFVSNASHELRTPLTVLRGYLDMLDPETREGRGLAAWRMPVSEMRQQAARMESLINDMLKLARLESDVYEHKQELLDASALLHRAVEEGRAMSAGQHRFEASIQPGLKLYGRETEALSIFSNLITNAVRYTPAGGSIRVNWWDDDDGAHLSVADSGIGIAEDDIPRLTERFYRVDVGRSRASGGTGLGLSIVKHALERHEGTLRIESELGVGTTFFCDFPPHRAHRDESSPALGARAS</sequence>
<dbReference type="GO" id="GO:0000155">
    <property type="term" value="F:phosphorelay sensor kinase activity"/>
    <property type="evidence" value="ECO:0007669"/>
    <property type="project" value="InterPro"/>
</dbReference>
<dbReference type="EMBL" id="FQWZ01000008">
    <property type="protein sequence ID" value="SHH28567.1"/>
    <property type="molecule type" value="Genomic_DNA"/>
</dbReference>
<comment type="subcellular location">
    <subcellularLocation>
        <location evidence="2">Cell membrane</location>
    </subcellularLocation>
</comment>
<dbReference type="STRING" id="490188.SAMN04488068_3142"/>
<keyword evidence="6" id="KW-1003">Cell membrane</keyword>
<keyword evidence="7" id="KW-0597">Phosphoprotein</keyword>
<dbReference type="OrthoDB" id="9813151at2"/>
<dbReference type="SMART" id="SM00387">
    <property type="entry name" value="HATPase_c"/>
    <property type="match status" value="1"/>
</dbReference>
<dbReference type="PANTHER" id="PTHR45453:SF1">
    <property type="entry name" value="PHOSPHATE REGULON SENSOR PROTEIN PHOR"/>
    <property type="match status" value="1"/>
</dbReference>
<reference evidence="21 22" key="1">
    <citation type="submission" date="2016-11" db="EMBL/GenBank/DDBJ databases">
        <authorList>
            <person name="Jaros S."/>
            <person name="Januszkiewicz K."/>
            <person name="Wedrychowicz H."/>
        </authorList>
    </citation>
    <scope>NUCLEOTIDE SEQUENCE [LARGE SCALE GENOMIC DNA]</scope>
    <source>
        <strain evidence="21 22">CGMCC 1.7049</strain>
    </source>
</reference>
<dbReference type="SUPFAM" id="SSF55874">
    <property type="entry name" value="ATPase domain of HSP90 chaperone/DNA topoisomerase II/histidine kinase"/>
    <property type="match status" value="1"/>
</dbReference>
<feature type="compositionally biased region" description="Low complexity" evidence="18">
    <location>
        <begin position="1"/>
        <end position="17"/>
    </location>
</feature>
<feature type="domain" description="Histidine kinase" evidence="20">
    <location>
        <begin position="241"/>
        <end position="459"/>
    </location>
</feature>
<dbReference type="Gene3D" id="3.30.565.10">
    <property type="entry name" value="Histidine kinase-like ATPase, C-terminal domain"/>
    <property type="match status" value="1"/>
</dbReference>
<dbReference type="Pfam" id="PF00512">
    <property type="entry name" value="HisKA"/>
    <property type="match status" value="1"/>
</dbReference>
<accession>A0A1M5RQJ8</accession>
<dbReference type="InterPro" id="IPR035965">
    <property type="entry name" value="PAS-like_dom_sf"/>
</dbReference>
<proteinExistence type="predicted"/>
<evidence type="ECO:0000256" key="4">
    <source>
        <dbReference type="ARBA" id="ARBA00019665"/>
    </source>
</evidence>
<dbReference type="InterPro" id="IPR050351">
    <property type="entry name" value="BphY/WalK/GraS-like"/>
</dbReference>
<keyword evidence="15" id="KW-0902">Two-component regulatory system</keyword>
<keyword evidence="5" id="KW-0813">Transport</keyword>
<keyword evidence="13" id="KW-0067">ATP-binding</keyword>
<evidence type="ECO:0000256" key="3">
    <source>
        <dbReference type="ARBA" id="ARBA00012438"/>
    </source>
</evidence>
<dbReference type="RefSeq" id="WP_084083496.1">
    <property type="nucleotide sequence ID" value="NZ_FQWZ01000008.1"/>
</dbReference>
<feature type="region of interest" description="Disordered" evidence="18">
    <location>
        <begin position="1"/>
        <end position="25"/>
    </location>
</feature>
<evidence type="ECO:0000256" key="6">
    <source>
        <dbReference type="ARBA" id="ARBA00022475"/>
    </source>
</evidence>
<dbReference type="AlphaFoldDB" id="A0A1M5RQJ8"/>
<dbReference type="Gene3D" id="3.30.450.20">
    <property type="entry name" value="PAS domain"/>
    <property type="match status" value="1"/>
</dbReference>
<evidence type="ECO:0000256" key="19">
    <source>
        <dbReference type="SAM" id="Phobius"/>
    </source>
</evidence>
<dbReference type="Pfam" id="PF00989">
    <property type="entry name" value="PAS"/>
    <property type="match status" value="1"/>
</dbReference>
<dbReference type="InterPro" id="IPR036890">
    <property type="entry name" value="HATPase_C_sf"/>
</dbReference>
<dbReference type="InterPro" id="IPR005467">
    <property type="entry name" value="His_kinase_dom"/>
</dbReference>
<evidence type="ECO:0000256" key="12">
    <source>
        <dbReference type="ARBA" id="ARBA00022777"/>
    </source>
</evidence>
<dbReference type="InterPro" id="IPR013767">
    <property type="entry name" value="PAS_fold"/>
</dbReference>
<dbReference type="NCBIfam" id="TIGR02966">
    <property type="entry name" value="phoR_proteo"/>
    <property type="match status" value="1"/>
</dbReference>
<dbReference type="InterPro" id="IPR003594">
    <property type="entry name" value="HATPase_dom"/>
</dbReference>
<dbReference type="GO" id="GO:0016036">
    <property type="term" value="P:cellular response to phosphate starvation"/>
    <property type="evidence" value="ECO:0007669"/>
    <property type="project" value="TreeGrafter"/>
</dbReference>
<dbReference type="GO" id="GO:0006817">
    <property type="term" value="P:phosphate ion transport"/>
    <property type="evidence" value="ECO:0007669"/>
    <property type="project" value="UniProtKB-KW"/>
</dbReference>
<evidence type="ECO:0000256" key="15">
    <source>
        <dbReference type="ARBA" id="ARBA00023012"/>
    </source>
</evidence>
<keyword evidence="9" id="KW-0808">Transferase</keyword>
<dbReference type="Pfam" id="PF11808">
    <property type="entry name" value="PhoR"/>
    <property type="match status" value="1"/>
</dbReference>
<dbReference type="Gene3D" id="1.10.287.130">
    <property type="match status" value="1"/>
</dbReference>
<gene>
    <name evidence="21" type="ORF">SAMN04488068_3142</name>
</gene>
<evidence type="ECO:0000256" key="14">
    <source>
        <dbReference type="ARBA" id="ARBA00022989"/>
    </source>
</evidence>
<keyword evidence="14 19" id="KW-1133">Transmembrane helix</keyword>
<evidence type="ECO:0000256" key="9">
    <source>
        <dbReference type="ARBA" id="ARBA00022679"/>
    </source>
</evidence>
<keyword evidence="8" id="KW-0592">Phosphate transport</keyword>
<evidence type="ECO:0000256" key="5">
    <source>
        <dbReference type="ARBA" id="ARBA00022448"/>
    </source>
</evidence>
<dbReference type="SMART" id="SM00388">
    <property type="entry name" value="HisKA"/>
    <property type="match status" value="1"/>
</dbReference>
<dbReference type="PRINTS" id="PR00344">
    <property type="entry name" value="BCTRLSENSOR"/>
</dbReference>
<dbReference type="InterPro" id="IPR021766">
    <property type="entry name" value="PhoR_N"/>
</dbReference>
<dbReference type="GO" id="GO:0006355">
    <property type="term" value="P:regulation of DNA-templated transcription"/>
    <property type="evidence" value="ECO:0007669"/>
    <property type="project" value="InterPro"/>
</dbReference>
<dbReference type="InterPro" id="IPR036097">
    <property type="entry name" value="HisK_dim/P_sf"/>
</dbReference>
<evidence type="ECO:0000256" key="11">
    <source>
        <dbReference type="ARBA" id="ARBA00022741"/>
    </source>
</evidence>
<dbReference type="Pfam" id="PF02518">
    <property type="entry name" value="HATPase_c"/>
    <property type="match status" value="1"/>
</dbReference>
<dbReference type="FunFam" id="3.30.565.10:FF:000006">
    <property type="entry name" value="Sensor histidine kinase WalK"/>
    <property type="match status" value="1"/>
</dbReference>
<dbReference type="CDD" id="cd00082">
    <property type="entry name" value="HisKA"/>
    <property type="match status" value="1"/>
</dbReference>
<keyword evidence="12 21" id="KW-0418">Kinase</keyword>
<dbReference type="Proteomes" id="UP000199758">
    <property type="component" value="Unassembled WGS sequence"/>
</dbReference>
<dbReference type="PROSITE" id="PS50109">
    <property type="entry name" value="HIS_KIN"/>
    <property type="match status" value="1"/>
</dbReference>
<dbReference type="InterPro" id="IPR003661">
    <property type="entry name" value="HisK_dim/P_dom"/>
</dbReference>
<dbReference type="InterPro" id="IPR000014">
    <property type="entry name" value="PAS"/>
</dbReference>
<name>A0A1M5RQJ8_9GAMM</name>
<dbReference type="SMART" id="SM00091">
    <property type="entry name" value="PAS"/>
    <property type="match status" value="1"/>
</dbReference>
<protein>
    <recommendedName>
        <fullName evidence="4">Phosphate regulon sensor protein PhoR</fullName>
        <ecNumber evidence="3">2.7.13.3</ecNumber>
    </recommendedName>
</protein>
<evidence type="ECO:0000313" key="22">
    <source>
        <dbReference type="Proteomes" id="UP000199758"/>
    </source>
</evidence>